<dbReference type="EMBL" id="CAJOBC010002375">
    <property type="protein sequence ID" value="CAF3730136.1"/>
    <property type="molecule type" value="Genomic_DNA"/>
</dbReference>
<keyword evidence="3" id="KW-1185">Reference proteome</keyword>
<gene>
    <name evidence="1" type="ORF">GPM918_LOCUS11445</name>
    <name evidence="2" type="ORF">SRO942_LOCUS11446</name>
</gene>
<name>A0A814DF52_9BILA</name>
<dbReference type="Proteomes" id="UP000681722">
    <property type="component" value="Unassembled WGS sequence"/>
</dbReference>
<reference evidence="1" key="1">
    <citation type="submission" date="2021-02" db="EMBL/GenBank/DDBJ databases">
        <authorList>
            <person name="Nowell W R."/>
        </authorList>
    </citation>
    <scope>NUCLEOTIDE SEQUENCE</scope>
</reference>
<proteinExistence type="predicted"/>
<evidence type="ECO:0000313" key="3">
    <source>
        <dbReference type="Proteomes" id="UP000663829"/>
    </source>
</evidence>
<evidence type="ECO:0000313" key="2">
    <source>
        <dbReference type="EMBL" id="CAF3730136.1"/>
    </source>
</evidence>
<protein>
    <submittedName>
        <fullName evidence="1">Uncharacterized protein</fullName>
    </submittedName>
</protein>
<sequence length="191" mass="22323">MGQLVRSMDLAGPENLELKTMSWGGKGRHSPQANFCRPIRSPGRNLFEKYNVPHILDLLSIDIDYDDYWVWKAIDLHRFDARAVVIEYNWDISYTEHRVVDPNDKQRWTGTNHFGASILAMTTLGKKRGYTLVYAEREGVNLFFVKTDILQCQNVLDQVMPIDKLAIKNPGWQHRMELDKNRTWIWNDTSI</sequence>
<organism evidence="1 3">
    <name type="scientific">Didymodactylos carnosus</name>
    <dbReference type="NCBI Taxonomy" id="1234261"/>
    <lineage>
        <taxon>Eukaryota</taxon>
        <taxon>Metazoa</taxon>
        <taxon>Spiralia</taxon>
        <taxon>Gnathifera</taxon>
        <taxon>Rotifera</taxon>
        <taxon>Eurotatoria</taxon>
        <taxon>Bdelloidea</taxon>
        <taxon>Philodinida</taxon>
        <taxon>Philodinidae</taxon>
        <taxon>Didymodactylos</taxon>
    </lineage>
</organism>
<dbReference type="EMBL" id="CAJNOQ010002375">
    <property type="protein sequence ID" value="CAF0954908.1"/>
    <property type="molecule type" value="Genomic_DNA"/>
</dbReference>
<dbReference type="Proteomes" id="UP000663829">
    <property type="component" value="Unassembled WGS sequence"/>
</dbReference>
<dbReference type="AlphaFoldDB" id="A0A814DF52"/>
<evidence type="ECO:0000313" key="1">
    <source>
        <dbReference type="EMBL" id="CAF0954908.1"/>
    </source>
</evidence>
<comment type="caution">
    <text evidence="1">The sequence shown here is derived from an EMBL/GenBank/DDBJ whole genome shotgun (WGS) entry which is preliminary data.</text>
</comment>
<accession>A0A814DF52</accession>
<dbReference type="OrthoDB" id="443549at2759"/>